<dbReference type="InterPro" id="IPR025927">
    <property type="entry name" value="Znf_KANL2-like"/>
</dbReference>
<proteinExistence type="evidence at transcript level"/>
<evidence type="ECO:0000256" key="13">
    <source>
        <dbReference type="ARBA" id="ARBA00093543"/>
    </source>
</evidence>
<dbReference type="InterPro" id="IPR026316">
    <property type="entry name" value="NSL2"/>
</dbReference>
<feature type="domain" description="KANL2-like probable zinc-finger" evidence="15">
    <location>
        <begin position="29"/>
        <end position="92"/>
    </location>
</feature>
<keyword evidence="6" id="KW-0832">Ubl conjugation</keyword>
<dbReference type="GO" id="GO:0005634">
    <property type="term" value="C:nucleus"/>
    <property type="evidence" value="ECO:0007669"/>
    <property type="project" value="UniProtKB-SubCell"/>
</dbReference>
<evidence type="ECO:0000256" key="10">
    <source>
        <dbReference type="ARBA" id="ARBA00032947"/>
    </source>
</evidence>
<keyword evidence="5" id="KW-0597">Phosphoprotein</keyword>
<dbReference type="PANTHER" id="PTHR13453">
    <property type="entry name" value="KAT8 REGULATORY NSL COMPLEX SUBUNIT 2"/>
    <property type="match status" value="1"/>
</dbReference>
<keyword evidence="8" id="KW-0496">Mitochondrion</keyword>
<feature type="region of interest" description="Disordered" evidence="14">
    <location>
        <begin position="463"/>
        <end position="505"/>
    </location>
</feature>
<evidence type="ECO:0000256" key="6">
    <source>
        <dbReference type="ARBA" id="ARBA00022843"/>
    </source>
</evidence>
<feature type="domain" description="KANL2-like probable zinc-finger" evidence="15">
    <location>
        <begin position="330"/>
        <end position="385"/>
    </location>
</feature>
<evidence type="ECO:0000256" key="9">
    <source>
        <dbReference type="ARBA" id="ARBA00023242"/>
    </source>
</evidence>
<evidence type="ECO:0000256" key="7">
    <source>
        <dbReference type="ARBA" id="ARBA00022853"/>
    </source>
</evidence>
<evidence type="ECO:0000256" key="14">
    <source>
        <dbReference type="SAM" id="MobiDB-lite"/>
    </source>
</evidence>
<dbReference type="EMBL" id="GDKW01001956">
    <property type="protein sequence ID" value="JAI54639.1"/>
    <property type="molecule type" value="mRNA"/>
</dbReference>
<comment type="subcellular location">
    <subcellularLocation>
        <location evidence="2">Mitochondrion</location>
    </subcellularLocation>
    <subcellularLocation>
        <location evidence="1">Nucleus</location>
    </subcellularLocation>
</comment>
<dbReference type="AlphaFoldDB" id="A0A0P4VIJ5"/>
<evidence type="ECO:0000256" key="2">
    <source>
        <dbReference type="ARBA" id="ARBA00004173"/>
    </source>
</evidence>
<evidence type="ECO:0000256" key="5">
    <source>
        <dbReference type="ARBA" id="ARBA00022553"/>
    </source>
</evidence>
<accession>A0A0P4VIJ5</accession>
<dbReference type="Pfam" id="PF13891">
    <property type="entry name" value="zf-C3HC3H_KANSL2"/>
    <property type="match status" value="2"/>
</dbReference>
<dbReference type="GO" id="GO:0006325">
    <property type="term" value="P:chromatin organization"/>
    <property type="evidence" value="ECO:0007669"/>
    <property type="project" value="UniProtKB-KW"/>
</dbReference>
<keyword evidence="4" id="KW-1017">Isopeptide bond</keyword>
<dbReference type="GO" id="GO:0005739">
    <property type="term" value="C:mitochondrion"/>
    <property type="evidence" value="ECO:0007669"/>
    <property type="project" value="UniProtKB-SubCell"/>
</dbReference>
<protein>
    <recommendedName>
        <fullName evidence="3">KAT8 regulatory NSL complex subunit 2</fullName>
    </recommendedName>
    <alternativeName>
        <fullName evidence="11">NSL complex protein NSL2</fullName>
    </alternativeName>
    <alternativeName>
        <fullName evidence="10">Non-specific lethal 2 homolog</fullName>
    </alternativeName>
</protein>
<feature type="region of interest" description="Disordered" evidence="14">
    <location>
        <begin position="411"/>
        <end position="446"/>
    </location>
</feature>
<organism evidence="16">
    <name type="scientific">Rhodnius neglectus</name>
    <dbReference type="NCBI Taxonomy" id="72488"/>
    <lineage>
        <taxon>Eukaryota</taxon>
        <taxon>Metazoa</taxon>
        <taxon>Ecdysozoa</taxon>
        <taxon>Arthropoda</taxon>
        <taxon>Hexapoda</taxon>
        <taxon>Insecta</taxon>
        <taxon>Pterygota</taxon>
        <taxon>Neoptera</taxon>
        <taxon>Paraneoptera</taxon>
        <taxon>Hemiptera</taxon>
        <taxon>Heteroptera</taxon>
        <taxon>Panheteroptera</taxon>
        <taxon>Cimicomorpha</taxon>
        <taxon>Reduviidae</taxon>
        <taxon>Triatominae</taxon>
        <taxon>Rhodnius</taxon>
    </lineage>
</organism>
<comment type="function">
    <text evidence="12">Non-catalytic component of the NSL histone acetyltransferase complex, a multiprotein complex that mediates histone H4 acetylation at 'Lys-5'- and 'Lys-8' (H4K5ac and H4K8ac) at transcription start sites and promotes transcription initiation. Required for NSL complex stability and for transcription of intraciliary transport genes in both ciliated and non-ciliated cells by regulating histone H4 acetylation at 'Lys-5'- and 'Lys-12' (H4K5ac and H4K12ac). This is necessary for cilium assembly in ciliated cells and for organization of the microtubule cytoskeleton in non-ciliated cells. Required within the NSL complex to maintain nuclear architecture stability by promoting KAT8-mediated acetylation of lamin LMNA.</text>
</comment>
<evidence type="ECO:0000256" key="11">
    <source>
        <dbReference type="ARBA" id="ARBA00033378"/>
    </source>
</evidence>
<evidence type="ECO:0000313" key="16">
    <source>
        <dbReference type="EMBL" id="JAI54639.1"/>
    </source>
</evidence>
<evidence type="ECO:0000256" key="8">
    <source>
        <dbReference type="ARBA" id="ARBA00023128"/>
    </source>
</evidence>
<reference evidence="16" key="1">
    <citation type="journal article" date="2016" name="PLoS Negl. Trop. Dis.">
        <title>A Deep Insight into the Sialome of Rhodnius neglectus, a Vector of Chagas Disease.</title>
        <authorList>
            <person name="Santiago P.B."/>
            <person name="Assumpcao T.C."/>
            <person name="Araujo C.N."/>
            <person name="Bastos I.M."/>
            <person name="Neves D."/>
            <person name="Silva I.G."/>
            <person name="Charneau S."/>
            <person name="Queiroz R.M."/>
            <person name="Raiol T."/>
            <person name="Oliveira J.V."/>
            <person name="Sousa M.V."/>
            <person name="Calvo E."/>
            <person name="Ribeiro J.M."/>
            <person name="Santana J.M."/>
        </authorList>
    </citation>
    <scope>NUCLEOTIDE SEQUENCE</scope>
    <source>
        <tissue evidence="16">Salivary glands</tissue>
    </source>
</reference>
<evidence type="ECO:0000256" key="3">
    <source>
        <dbReference type="ARBA" id="ARBA00015508"/>
    </source>
</evidence>
<keyword evidence="7" id="KW-0156">Chromatin regulator</keyword>
<keyword evidence="9" id="KW-0539">Nucleus</keyword>
<evidence type="ECO:0000259" key="15">
    <source>
        <dbReference type="Pfam" id="PF13891"/>
    </source>
</evidence>
<evidence type="ECO:0000256" key="1">
    <source>
        <dbReference type="ARBA" id="ARBA00004123"/>
    </source>
</evidence>
<dbReference type="GO" id="GO:0044545">
    <property type="term" value="C:NSL complex"/>
    <property type="evidence" value="ECO:0007669"/>
    <property type="project" value="TreeGrafter"/>
</dbReference>
<name>A0A0P4VIJ5_9HEMI</name>
<feature type="compositionally biased region" description="Polar residues" evidence="14">
    <location>
        <begin position="491"/>
        <end position="505"/>
    </location>
</feature>
<comment type="subunit">
    <text evidence="13">Component of the NSL complex at least composed of KAT8/MOF, KANSL1, KANSL2, KANSL3, MCRS1, PHF20, OGT1/OGT, WDR5 and HCFC1.</text>
</comment>
<sequence length="505" mass="57056">MIRQQKSLQISSSTPTKKINSTKPPTETCAYQPRICTQPVVEQYEYCMKHILEDKNAPFKPCGYAYPINNKRCLLPAQRGDKKDIGYCPLHMWKTQMKRQRSMSKFVHPATPEALLSGLTHYVRPIRSSAAKLESDELNNTSRTQSINPFVEADIAKVALNRTHVLECASESDSDVETATLDNIWKGANEDSSDAESIDSQLEDPLRHADYYTAEEVVHIARNKLVKLQLLYQKQFERLTHILKEKRRRYLIALKKERETLSSISDQARTSAKEQKLYEKLKALNRYHKRSNAETIAYLASLEKRAKEIAGSDYKPQLHPSNKCNFTEGGVRCSRVILPMTKYCFKHILEDPNQALFKACACEKADTKCHEPISGLCAGETCILHVQLPSLPHLNFPESDLKMEAEVANKNMDESELDASATESAFSTDNRDSPDDLVNTSEDANRKNNELFGMKLSFSEVGSEEVCQLAKDGEEPLQENSGSNNERESMDVTSNGDPLNVQKNV</sequence>
<feature type="region of interest" description="Disordered" evidence="14">
    <location>
        <begin position="1"/>
        <end position="27"/>
    </location>
</feature>
<evidence type="ECO:0000256" key="4">
    <source>
        <dbReference type="ARBA" id="ARBA00022499"/>
    </source>
</evidence>
<dbReference type="PANTHER" id="PTHR13453:SF1">
    <property type="entry name" value="KAT8 REGULATORY NSL COMPLEX SUBUNIT 2"/>
    <property type="match status" value="1"/>
</dbReference>
<feature type="compositionally biased region" description="Polar residues" evidence="14">
    <location>
        <begin position="1"/>
        <end position="25"/>
    </location>
</feature>
<evidence type="ECO:0000256" key="12">
    <source>
        <dbReference type="ARBA" id="ARBA00093359"/>
    </source>
</evidence>